<evidence type="ECO:0000256" key="2">
    <source>
        <dbReference type="ARBA" id="ARBA00022737"/>
    </source>
</evidence>
<dbReference type="PANTHER" id="PTHR48004">
    <property type="entry name" value="OS01G0149700 PROTEIN"/>
    <property type="match status" value="1"/>
</dbReference>
<organism evidence="4 5">
    <name type="scientific">Brassica napus</name>
    <name type="common">Rape</name>
    <dbReference type="NCBI Taxonomy" id="3708"/>
    <lineage>
        <taxon>Eukaryota</taxon>
        <taxon>Viridiplantae</taxon>
        <taxon>Streptophyta</taxon>
        <taxon>Embryophyta</taxon>
        <taxon>Tracheophyta</taxon>
        <taxon>Spermatophyta</taxon>
        <taxon>Magnoliopsida</taxon>
        <taxon>eudicotyledons</taxon>
        <taxon>Gunneridae</taxon>
        <taxon>Pentapetalae</taxon>
        <taxon>rosids</taxon>
        <taxon>malvids</taxon>
        <taxon>Brassicales</taxon>
        <taxon>Brassicaceae</taxon>
        <taxon>Brassiceae</taxon>
        <taxon>Brassica</taxon>
    </lineage>
</organism>
<sequence length="736" mass="82148">LESNRFSGEFPYGFEKCSLLQHLFLSGNELTGNIPEDLFHLQGLSLLEIQENGLSGSLSPALGNLSSLVHLDISSNSFSGEIPDVFKKLSKLEYVMAKSNRFIGGIPKSLANSNFLRLLNLGNNSLSSPLYLNCAVMTNLTSLDLGSNKFNGSLPEHLPSCRQLSYVSLARNHFDGHVPESFKNFHRLSFLSLSNCSLVNMSSTLLILQHCKNLTTLVLTFNFDGESLPDDPSLRFKKLKVLVVPNCRLTGSMPRWLSKSSNLELLDLSWNSLTGAIPNWIGGFTNLFYLDLSNNSFTGEIPKSLTRLHSLISQEISADEPSLDLPIFLKRSKDGISLQYNHVFRLPPTLELSLNNLSGPIWEEFGNLKSLHVFNLNDNRLSGHIPSSLSGMTSLEVLDLSNNHLSGSISLSLQNLTFLSKFSVANNSLSGRIPTGGQFQTFPNSSFEGNHVCGDHRGFDCQADTPDLQPPNTSDESDNSGGDFALDFHMEWLLGLVYRLLLLLLSVTSCFDFNLHSINVHVWGIPFPILKTTKPRRRNREMCQWKERGGCKESHTAIEEAEKENQCECLHAKMQECMETHSDYYHPIFAAAKEAGDKAIHREVQAFIKEWRGPKVEEELEKFMGFMERGGCKESLMALVHCDMEDCAKEDRDKCMSVVRECLEAHSDYYQPYFKAGAEAAEEAMVKHIIEAFSTTSDQPIAKAGEDESDERFLDFMKGGACNELFTALLDLDCGE</sequence>
<dbReference type="InterPro" id="IPR012891">
    <property type="entry name" value="GCK_dom"/>
</dbReference>
<keyword evidence="5" id="KW-1185">Reference proteome</keyword>
<feature type="domain" description="GCK" evidence="3">
    <location>
        <begin position="619"/>
        <end position="689"/>
    </location>
</feature>
<dbReference type="Pfam" id="PF07802">
    <property type="entry name" value="GCK"/>
    <property type="match status" value="2"/>
</dbReference>
<dbReference type="InterPro" id="IPR001611">
    <property type="entry name" value="Leu-rich_rpt"/>
</dbReference>
<dbReference type="Gene3D" id="3.80.10.10">
    <property type="entry name" value="Ribonuclease Inhibitor"/>
    <property type="match status" value="2"/>
</dbReference>
<dbReference type="EMBL" id="JAGKQM010000018">
    <property type="protein sequence ID" value="KAH0866229.1"/>
    <property type="molecule type" value="Genomic_DNA"/>
</dbReference>
<evidence type="ECO:0000313" key="4">
    <source>
        <dbReference type="EMBL" id="KAH0866229.1"/>
    </source>
</evidence>
<proteinExistence type="predicted"/>
<evidence type="ECO:0000256" key="1">
    <source>
        <dbReference type="ARBA" id="ARBA00022614"/>
    </source>
</evidence>
<dbReference type="InterPro" id="IPR032675">
    <property type="entry name" value="LRR_dom_sf"/>
</dbReference>
<dbReference type="PRINTS" id="PR00019">
    <property type="entry name" value="LEURICHRPT"/>
</dbReference>
<gene>
    <name evidence="4" type="ORF">HID58_083440</name>
</gene>
<dbReference type="SMART" id="SM00369">
    <property type="entry name" value="LRR_TYP"/>
    <property type="match status" value="6"/>
</dbReference>
<dbReference type="InterPro" id="IPR052941">
    <property type="entry name" value="StomDev_PlantInt_Reg"/>
</dbReference>
<evidence type="ECO:0000259" key="3">
    <source>
        <dbReference type="SMART" id="SM01227"/>
    </source>
</evidence>
<comment type="caution">
    <text evidence="4">The sequence shown here is derived from an EMBL/GenBank/DDBJ whole genome shotgun (WGS) entry which is preliminary data.</text>
</comment>
<protein>
    <recommendedName>
        <fullName evidence="3">GCK domain-containing protein</fullName>
    </recommendedName>
</protein>
<dbReference type="Pfam" id="PF13855">
    <property type="entry name" value="LRR_8"/>
    <property type="match status" value="2"/>
</dbReference>
<dbReference type="Pfam" id="PF00560">
    <property type="entry name" value="LRR_1"/>
    <property type="match status" value="3"/>
</dbReference>
<dbReference type="InterPro" id="IPR003591">
    <property type="entry name" value="Leu-rich_rpt_typical-subtyp"/>
</dbReference>
<accession>A0ABQ7YDH6</accession>
<feature type="non-terminal residue" evidence="4">
    <location>
        <position position="1"/>
    </location>
</feature>
<dbReference type="SMART" id="SM01227">
    <property type="entry name" value="GCK"/>
    <property type="match status" value="2"/>
</dbReference>
<dbReference type="SUPFAM" id="SSF52058">
    <property type="entry name" value="L domain-like"/>
    <property type="match status" value="1"/>
</dbReference>
<dbReference type="PANTHER" id="PTHR48004:SF103">
    <property type="entry name" value="OS01G0515300 PROTEIN"/>
    <property type="match status" value="1"/>
</dbReference>
<keyword evidence="2" id="KW-0677">Repeat</keyword>
<dbReference type="SUPFAM" id="SSF52047">
    <property type="entry name" value="RNI-like"/>
    <property type="match status" value="1"/>
</dbReference>
<name>A0ABQ7YDH6_BRANA</name>
<dbReference type="Proteomes" id="UP000824890">
    <property type="component" value="Unassembled WGS sequence"/>
</dbReference>
<feature type="domain" description="GCK" evidence="3">
    <location>
        <begin position="540"/>
        <end position="604"/>
    </location>
</feature>
<reference evidence="4 5" key="1">
    <citation type="submission" date="2021-05" db="EMBL/GenBank/DDBJ databases">
        <title>Genome Assembly of Synthetic Allotetraploid Brassica napus Reveals Homoeologous Exchanges between Subgenomes.</title>
        <authorList>
            <person name="Davis J.T."/>
        </authorList>
    </citation>
    <scope>NUCLEOTIDE SEQUENCE [LARGE SCALE GENOMIC DNA]</scope>
    <source>
        <strain evidence="5">cv. Da-Ae</strain>
        <tissue evidence="4">Seedling</tissue>
    </source>
</reference>
<dbReference type="PROSITE" id="PS51450">
    <property type="entry name" value="LRR"/>
    <property type="match status" value="1"/>
</dbReference>
<evidence type="ECO:0000313" key="5">
    <source>
        <dbReference type="Proteomes" id="UP000824890"/>
    </source>
</evidence>
<keyword evidence="1" id="KW-0433">Leucine-rich repeat</keyword>